<feature type="transmembrane region" description="Helical" evidence="1">
    <location>
        <begin position="397"/>
        <end position="418"/>
    </location>
</feature>
<dbReference type="EMBL" id="DVLU01000020">
    <property type="protein sequence ID" value="HIT84740.1"/>
    <property type="molecule type" value="Genomic_DNA"/>
</dbReference>
<keyword evidence="1" id="KW-1133">Transmembrane helix</keyword>
<feature type="transmembrane region" description="Helical" evidence="1">
    <location>
        <begin position="483"/>
        <end position="500"/>
    </location>
</feature>
<feature type="transmembrane region" description="Helical" evidence="1">
    <location>
        <begin position="353"/>
        <end position="373"/>
    </location>
</feature>
<feature type="transmembrane region" description="Helical" evidence="1">
    <location>
        <begin position="217"/>
        <end position="236"/>
    </location>
</feature>
<sequence>MLGVLIYLYFLFIGFLYANELFKEKDIFTRAWMGGIFGSLIMMAGLVPFALIFGFSYAAHIALIVIAAVPYAAIKLRRREKLFSVTKCGEETMDMKIFICLILPVSLIIWVLMTNHILTPYEGGGAASGQCTYGDLQMHLGFVTSIAEQGKFPPDYAFLSGERLNYPFFIDMLSSSLYLFGTPLRWAVLIPSYIISLLLVGGFYITAYRITGKKSASVLAVIFFFINGGFGFAYFFEGAKADPAAFTKIFTDYYHTPTNYNEMNIRWSNTICDMIIPQRTTMAGWCMILPCIYLLLDALKTRSGKLFITLGIIAGCMPMIHTHSFLALGIISAVMFFAYLYEEKDKKAYIVNWVFYGAAALILAMPQLIFWTFSQTSGNSSFLNFRFNWVNQNDPYLWFYIKNWGMAFLLAIPAFINAEKNQKKLFIAGAAIFALAEFIQFQPNEYDNNKLFYITYMITLIIVSDFAVNLYERLKGIKWRPYFAALVILSFTLSGALTIGREYVSGGMYQTFDENAIETAEYIKENVPPDAVVLTDTDHLNPVVTLAGRTVYVGSSLYVYFHGFTDEYAEREAELEALKTASGEELKDFCTERGISYIYTKTSDFLPQSSLSEFECIYSSGANRLYKII</sequence>
<reference evidence="2" key="2">
    <citation type="journal article" date="2021" name="PeerJ">
        <title>Extensive microbial diversity within the chicken gut microbiome revealed by metagenomics and culture.</title>
        <authorList>
            <person name="Gilroy R."/>
            <person name="Ravi A."/>
            <person name="Getino M."/>
            <person name="Pursley I."/>
            <person name="Horton D.L."/>
            <person name="Alikhan N.F."/>
            <person name="Baker D."/>
            <person name="Gharbi K."/>
            <person name="Hall N."/>
            <person name="Watson M."/>
            <person name="Adriaenssens E.M."/>
            <person name="Foster-Nyarko E."/>
            <person name="Jarju S."/>
            <person name="Secka A."/>
            <person name="Antonio M."/>
            <person name="Oren A."/>
            <person name="Chaudhuri R.R."/>
            <person name="La Ragione R."/>
            <person name="Hildebrand F."/>
            <person name="Pallen M.J."/>
        </authorList>
    </citation>
    <scope>NUCLEOTIDE SEQUENCE</scope>
    <source>
        <strain evidence="2">CHK181-108</strain>
    </source>
</reference>
<feature type="transmembrane region" description="Helical" evidence="1">
    <location>
        <begin position="425"/>
        <end position="441"/>
    </location>
</feature>
<organism evidence="2 3">
    <name type="scientific">Candidatus Ornithomonoglobus intestinigallinarum</name>
    <dbReference type="NCBI Taxonomy" id="2840894"/>
    <lineage>
        <taxon>Bacteria</taxon>
        <taxon>Bacillati</taxon>
        <taxon>Bacillota</taxon>
        <taxon>Clostridia</taxon>
        <taxon>Candidatus Ornithomonoglobus</taxon>
    </lineage>
</organism>
<reference evidence="2" key="1">
    <citation type="submission" date="2020-10" db="EMBL/GenBank/DDBJ databases">
        <authorList>
            <person name="Gilroy R."/>
        </authorList>
    </citation>
    <scope>NUCLEOTIDE SEQUENCE</scope>
    <source>
        <strain evidence="2">CHK181-108</strain>
    </source>
</reference>
<name>A0A9D1H1S1_9FIRM</name>
<protein>
    <submittedName>
        <fullName evidence="2">Uncharacterized protein</fullName>
    </submittedName>
</protein>
<keyword evidence="1" id="KW-0812">Transmembrane</keyword>
<feature type="transmembrane region" description="Helical" evidence="1">
    <location>
        <begin position="184"/>
        <end position="205"/>
    </location>
</feature>
<proteinExistence type="predicted"/>
<feature type="transmembrane region" description="Helical" evidence="1">
    <location>
        <begin position="95"/>
        <end position="113"/>
    </location>
</feature>
<feature type="transmembrane region" description="Helical" evidence="1">
    <location>
        <begin position="326"/>
        <end position="341"/>
    </location>
</feature>
<dbReference type="Proteomes" id="UP000824165">
    <property type="component" value="Unassembled WGS sequence"/>
</dbReference>
<feature type="transmembrane region" description="Helical" evidence="1">
    <location>
        <begin position="303"/>
        <end position="320"/>
    </location>
</feature>
<keyword evidence="1" id="KW-0472">Membrane</keyword>
<feature type="transmembrane region" description="Helical" evidence="1">
    <location>
        <begin position="453"/>
        <end position="471"/>
    </location>
</feature>
<evidence type="ECO:0000256" key="1">
    <source>
        <dbReference type="SAM" id="Phobius"/>
    </source>
</evidence>
<feature type="transmembrane region" description="Helical" evidence="1">
    <location>
        <begin position="31"/>
        <end position="51"/>
    </location>
</feature>
<gene>
    <name evidence="2" type="ORF">IAA60_02415</name>
</gene>
<feature type="transmembrane region" description="Helical" evidence="1">
    <location>
        <begin position="57"/>
        <end position="74"/>
    </location>
</feature>
<evidence type="ECO:0000313" key="3">
    <source>
        <dbReference type="Proteomes" id="UP000824165"/>
    </source>
</evidence>
<feature type="transmembrane region" description="Helical" evidence="1">
    <location>
        <begin position="276"/>
        <end position="296"/>
    </location>
</feature>
<feature type="transmembrane region" description="Helical" evidence="1">
    <location>
        <begin position="6"/>
        <end position="22"/>
    </location>
</feature>
<evidence type="ECO:0000313" key="2">
    <source>
        <dbReference type="EMBL" id="HIT84740.1"/>
    </source>
</evidence>
<accession>A0A9D1H1S1</accession>
<comment type="caution">
    <text evidence="2">The sequence shown here is derived from an EMBL/GenBank/DDBJ whole genome shotgun (WGS) entry which is preliminary data.</text>
</comment>
<dbReference type="AlphaFoldDB" id="A0A9D1H1S1"/>